<dbReference type="HOGENOM" id="CLU_294889_0_0_11"/>
<feature type="transmembrane region" description="Helical" evidence="1">
    <location>
        <begin position="944"/>
        <end position="968"/>
    </location>
</feature>
<dbReference type="GO" id="GO:0022857">
    <property type="term" value="F:transmembrane transporter activity"/>
    <property type="evidence" value="ECO:0007669"/>
    <property type="project" value="TreeGrafter"/>
</dbReference>
<keyword evidence="1" id="KW-0812">Transmembrane</keyword>
<organism evidence="2 3">
    <name type="scientific">Stackebrandtia nassauensis (strain DSM 44728 / CIP 108903 / NRRL B-16338 / NBRC 102104 / LLR-40K-21)</name>
    <dbReference type="NCBI Taxonomy" id="446470"/>
    <lineage>
        <taxon>Bacteria</taxon>
        <taxon>Bacillati</taxon>
        <taxon>Actinomycetota</taxon>
        <taxon>Actinomycetes</taxon>
        <taxon>Glycomycetales</taxon>
        <taxon>Glycomycetaceae</taxon>
        <taxon>Stackebrandtia</taxon>
    </lineage>
</organism>
<dbReference type="eggNOG" id="COG0577">
    <property type="taxonomic scope" value="Bacteria"/>
</dbReference>
<name>D3PV37_STANL</name>
<dbReference type="GO" id="GO:0005886">
    <property type="term" value="C:plasma membrane"/>
    <property type="evidence" value="ECO:0007669"/>
    <property type="project" value="TreeGrafter"/>
</dbReference>
<dbReference type="InterPro" id="IPR050250">
    <property type="entry name" value="Macrolide_Exporter_MacB"/>
</dbReference>
<dbReference type="KEGG" id="sna:Snas_1383"/>
<feature type="transmembrane region" description="Helical" evidence="1">
    <location>
        <begin position="291"/>
        <end position="314"/>
    </location>
</feature>
<dbReference type="Proteomes" id="UP000000844">
    <property type="component" value="Chromosome"/>
</dbReference>
<keyword evidence="1" id="KW-0472">Membrane</keyword>
<dbReference type="AlphaFoldDB" id="D3PV37"/>
<feature type="transmembrane region" description="Helical" evidence="1">
    <location>
        <begin position="385"/>
        <end position="404"/>
    </location>
</feature>
<protein>
    <recommendedName>
        <fullName evidence="4">ABC3 transporter permease protein domain-containing protein</fullName>
    </recommendedName>
</protein>
<keyword evidence="3" id="KW-1185">Reference proteome</keyword>
<feature type="transmembrane region" description="Helical" evidence="1">
    <location>
        <begin position="335"/>
        <end position="365"/>
    </location>
</feature>
<feature type="transmembrane region" description="Helical" evidence="1">
    <location>
        <begin position="509"/>
        <end position="529"/>
    </location>
</feature>
<proteinExistence type="predicted"/>
<feature type="transmembrane region" description="Helical" evidence="1">
    <location>
        <begin position="452"/>
        <end position="474"/>
    </location>
</feature>
<evidence type="ECO:0008006" key="4">
    <source>
        <dbReference type="Google" id="ProtNLM"/>
    </source>
</evidence>
<evidence type="ECO:0000256" key="1">
    <source>
        <dbReference type="SAM" id="Phobius"/>
    </source>
</evidence>
<feature type="transmembrane region" description="Helical" evidence="1">
    <location>
        <begin position="425"/>
        <end position="446"/>
    </location>
</feature>
<feature type="transmembrane region" description="Helical" evidence="1">
    <location>
        <begin position="988"/>
        <end position="1009"/>
    </location>
</feature>
<accession>D3PV37</accession>
<feature type="transmembrane region" description="Helical" evidence="1">
    <location>
        <begin position="889"/>
        <end position="909"/>
    </location>
</feature>
<dbReference type="EMBL" id="CP001778">
    <property type="protein sequence ID" value="ADD41090.1"/>
    <property type="molecule type" value="Genomic_DNA"/>
</dbReference>
<keyword evidence="1" id="KW-1133">Transmembrane helix</keyword>
<dbReference type="STRING" id="446470.Snas_1383"/>
<sequence length="1026" mass="109266">MRTMTLLHVVLRGIRYRPGRSVVVLALAAVATAAAVMTPAYTSAAHQSLLTDELTDLPPGFDRARVAAEGHRAKPDAEHFDDIYESIDAKVSGSQELSPLVDPVRYVSTNVSVSKVDWPAFSQVIYREGLCERLRMVEGKCTTGKGEVLISKRSAAFEDAEVGDTIELGTRRVAEAGTAEVTIAGIYTPRDASSDYWGLVNPFAHAIGPDDYNLDALFMTDPESTTAVGRPVEVGVEYTLDIPAIRLANVGQLKAELATIDKSGSFAGRTATTESRISGVLKDVAQYEASVAASVPLVTIPLLVLSWFVLYLVVARLSEERGPQIALAKLRGHRFTAVTGFGTGEAMVLIVAGAPVGALLGWLLVQTVAWQALAKDAAPTLTVDIVVYVAVSLLGAWAAALAAARPVLNRPVLTLLRRVPARGNWRAGLLEGALVALAAVAVWQVLSASDAGAIGLLATPLVAVVVGVAVARLLEQLARRRLPVALRKAKLARMLALAQVSRRPETRRMVVLVTVAAAVVTFGVCAWDVSEHNRELTASDEIGADRVYTLSAGDPQTVMDTVEKLDPEGDELMAAMRRVDRYDNQDFSTIAVQSDRLSKVASWRDMSPARLGDLAGQLHPRRPEPLRVKEEISVKADVDDFDAARKPSLVAKVVPDGADPVLLRLGNLSKGSDTYEVSAPECDDGCRLIGVGVSPHPADFEGLSAKLTVSEISDADGEVDASLSECDNWQPIGDLPADTPLELDCSEGLRISVDSDDSHDFLAEYASNPLVLPAAVAGSIPAAEVDGDEFASMGPQRDLQRYQRVQAVTVVPRGGVRAMMVDLEYTNLAAQNYTAIKDQEEVTFEVWANAAADPDLAARLAEEGLVVKASESRDTLLERMSRSGPALSLRLYLVAAILALLLVIGAVLLSSTVGAAVRGYDNAALAVSGVTRRQLRAASIREHLYWIVFPAAAGIGAGFAGLALVLPSVPLVSDEAPEVAMAYELRPLLPGGALALMACAFAALVWLAVRLGRRRGSARRLRDSVS</sequence>
<dbReference type="PANTHER" id="PTHR30572:SF4">
    <property type="entry name" value="ABC TRANSPORTER PERMEASE YTRF"/>
    <property type="match status" value="1"/>
</dbReference>
<gene>
    <name evidence="2" type="ordered locus">Snas_1383</name>
</gene>
<evidence type="ECO:0000313" key="2">
    <source>
        <dbReference type="EMBL" id="ADD41090.1"/>
    </source>
</evidence>
<evidence type="ECO:0000313" key="3">
    <source>
        <dbReference type="Proteomes" id="UP000000844"/>
    </source>
</evidence>
<reference evidence="2 3" key="1">
    <citation type="journal article" date="2009" name="Stand. Genomic Sci.">
        <title>Complete genome sequence of Stackebrandtia nassauensis type strain (LLR-40K-21).</title>
        <authorList>
            <person name="Munk C."/>
            <person name="Lapidus A."/>
            <person name="Copeland A."/>
            <person name="Jando M."/>
            <person name="Mayilraj S."/>
            <person name="Glavina Del Rio T."/>
            <person name="Nolan M."/>
            <person name="Chen F."/>
            <person name="Lucas S."/>
            <person name="Tice H."/>
            <person name="Cheng J.F."/>
            <person name="Han C."/>
            <person name="Detter J.C."/>
            <person name="Bruce D."/>
            <person name="Goodwin L."/>
            <person name="Chain P."/>
            <person name="Pitluck S."/>
            <person name="Goker M."/>
            <person name="Ovchinikova G."/>
            <person name="Pati A."/>
            <person name="Ivanova N."/>
            <person name="Mavromatis K."/>
            <person name="Chen A."/>
            <person name="Palaniappan K."/>
            <person name="Land M."/>
            <person name="Hauser L."/>
            <person name="Chang Y.J."/>
            <person name="Jeffries C.D."/>
            <person name="Bristow J."/>
            <person name="Eisen J.A."/>
            <person name="Markowitz V."/>
            <person name="Hugenholtz P."/>
            <person name="Kyrpides N.C."/>
            <person name="Klenk H.P."/>
        </authorList>
    </citation>
    <scope>NUCLEOTIDE SEQUENCE [LARGE SCALE GENOMIC DNA]</scope>
    <source>
        <strain evidence="3">DSM 44728 / CIP 108903 / NRRL B-16338 / NBRC 102104 / LLR-40K-21</strain>
    </source>
</reference>
<dbReference type="PANTHER" id="PTHR30572">
    <property type="entry name" value="MEMBRANE COMPONENT OF TRANSPORTER-RELATED"/>
    <property type="match status" value="1"/>
</dbReference>